<organism evidence="2 3">
    <name type="scientific">Skermanella stibiiresistens SB22</name>
    <dbReference type="NCBI Taxonomy" id="1385369"/>
    <lineage>
        <taxon>Bacteria</taxon>
        <taxon>Pseudomonadati</taxon>
        <taxon>Pseudomonadota</taxon>
        <taxon>Alphaproteobacteria</taxon>
        <taxon>Rhodospirillales</taxon>
        <taxon>Azospirillaceae</taxon>
        <taxon>Skermanella</taxon>
    </lineage>
</organism>
<proteinExistence type="predicted"/>
<feature type="chain" id="PRO_5004921244" description="PEGA domain-containing protein" evidence="1">
    <location>
        <begin position="23"/>
        <end position="105"/>
    </location>
</feature>
<name>W9GQ50_9PROT</name>
<gene>
    <name evidence="2" type="ORF">N825_31885</name>
</gene>
<keyword evidence="3" id="KW-1185">Reference proteome</keyword>
<dbReference type="STRING" id="1385369.N825_31885"/>
<reference evidence="2 3" key="1">
    <citation type="submission" date="2013-08" db="EMBL/GenBank/DDBJ databases">
        <title>The genome sequence of Skermanella stibiiresistens.</title>
        <authorList>
            <person name="Zhu W."/>
            <person name="Wang G."/>
        </authorList>
    </citation>
    <scope>NUCLEOTIDE SEQUENCE [LARGE SCALE GENOMIC DNA]</scope>
    <source>
        <strain evidence="2 3">SB22</strain>
    </source>
</reference>
<accession>W9GQ50</accession>
<keyword evidence="1" id="KW-0732">Signal</keyword>
<comment type="caution">
    <text evidence="2">The sequence shown here is derived from an EMBL/GenBank/DDBJ whole genome shotgun (WGS) entry which is preliminary data.</text>
</comment>
<feature type="signal peptide" evidence="1">
    <location>
        <begin position="1"/>
        <end position="22"/>
    </location>
</feature>
<dbReference type="AlphaFoldDB" id="W9GQ50"/>
<evidence type="ECO:0008006" key="4">
    <source>
        <dbReference type="Google" id="ProtNLM"/>
    </source>
</evidence>
<evidence type="ECO:0000313" key="3">
    <source>
        <dbReference type="Proteomes" id="UP000019486"/>
    </source>
</evidence>
<evidence type="ECO:0000256" key="1">
    <source>
        <dbReference type="SAM" id="SignalP"/>
    </source>
</evidence>
<dbReference type="EMBL" id="AVFL01000056">
    <property type="protein sequence ID" value="EWY36025.1"/>
    <property type="molecule type" value="Genomic_DNA"/>
</dbReference>
<protein>
    <recommendedName>
        <fullName evidence="4">PEGA domain-containing protein</fullName>
    </recommendedName>
</protein>
<dbReference type="Proteomes" id="UP000019486">
    <property type="component" value="Unassembled WGS sequence"/>
</dbReference>
<evidence type="ECO:0000313" key="2">
    <source>
        <dbReference type="EMBL" id="EWY36025.1"/>
    </source>
</evidence>
<sequence>MDMIVRRLAVALAAALPLAGCAYPTTTVRTLESKPQLAFVNAAKDSTLFVNGVLIGPAADFDGKKNTLQVESGTHLIEIQQNGRTVFSQAVYLGTDSTKTITLPN</sequence>